<feature type="transmembrane region" description="Helical" evidence="1">
    <location>
        <begin position="150"/>
        <end position="169"/>
    </location>
</feature>
<sequence>MLELSIYNLLFYFVIYSFLGWTLEVSYAFYSQHKFVNRGFLNGPFCPIYGFGGLILIIFLNSFKNNLMLLFVFSVLLTSILEYITGYILETVFNTRWWDYDDNAYNIKGRVCLSFSLMWGAASVFIVKFVHPYVEIFTNKIPSSYEKVLFYLFIIYFIVDLTATIISLIEFRKIIIQLEQISKEVKEKYSYLLEKTDVIEEPIKDLKIKYDNAIISIKTNHKRLLSAFPNLMSKSFDNLIKEIQNKLKFKK</sequence>
<keyword evidence="1" id="KW-0472">Membrane</keyword>
<evidence type="ECO:0000313" key="3">
    <source>
        <dbReference type="Proteomes" id="UP000239863"/>
    </source>
</evidence>
<dbReference type="Pfam" id="PF06541">
    <property type="entry name" value="ABC_trans_CmpB"/>
    <property type="match status" value="1"/>
</dbReference>
<feature type="transmembrane region" description="Helical" evidence="1">
    <location>
        <begin position="110"/>
        <end position="130"/>
    </location>
</feature>
<keyword evidence="1" id="KW-1133">Transmembrane helix</keyword>
<name>A0A2S6FVB8_9CLOT</name>
<evidence type="ECO:0000313" key="2">
    <source>
        <dbReference type="EMBL" id="PPK45932.1"/>
    </source>
</evidence>
<dbReference type="OrthoDB" id="9789229at2"/>
<proteinExistence type="predicted"/>
<protein>
    <submittedName>
        <fullName evidence="2">Putative membrane protein</fullName>
    </submittedName>
</protein>
<dbReference type="Proteomes" id="UP000239863">
    <property type="component" value="Unassembled WGS sequence"/>
</dbReference>
<dbReference type="RefSeq" id="WP_104410518.1">
    <property type="nucleotide sequence ID" value="NZ_PTIS01000018.1"/>
</dbReference>
<dbReference type="AlphaFoldDB" id="A0A2S6FVB8"/>
<gene>
    <name evidence="2" type="ORF">BD821_11813</name>
</gene>
<dbReference type="STRING" id="37659.GCA_000703125_02196"/>
<evidence type="ECO:0000256" key="1">
    <source>
        <dbReference type="SAM" id="Phobius"/>
    </source>
</evidence>
<accession>A0A2S6FVB8</accession>
<dbReference type="InterPro" id="IPR010540">
    <property type="entry name" value="CmpB_TMEM229"/>
</dbReference>
<feature type="transmembrane region" description="Helical" evidence="1">
    <location>
        <begin position="6"/>
        <end position="29"/>
    </location>
</feature>
<dbReference type="EMBL" id="PTIS01000018">
    <property type="protein sequence ID" value="PPK45932.1"/>
    <property type="molecule type" value="Genomic_DNA"/>
</dbReference>
<keyword evidence="1" id="KW-0812">Transmembrane</keyword>
<organism evidence="2 3">
    <name type="scientific">Clostridium algidicarnis DSM 15099</name>
    <dbReference type="NCBI Taxonomy" id="1121295"/>
    <lineage>
        <taxon>Bacteria</taxon>
        <taxon>Bacillati</taxon>
        <taxon>Bacillota</taxon>
        <taxon>Clostridia</taxon>
        <taxon>Eubacteriales</taxon>
        <taxon>Clostridiaceae</taxon>
        <taxon>Clostridium</taxon>
    </lineage>
</organism>
<feature type="transmembrane region" description="Helical" evidence="1">
    <location>
        <begin position="67"/>
        <end position="89"/>
    </location>
</feature>
<comment type="caution">
    <text evidence="2">The sequence shown here is derived from an EMBL/GenBank/DDBJ whole genome shotgun (WGS) entry which is preliminary data.</text>
</comment>
<reference evidence="2 3" key="1">
    <citation type="submission" date="2018-02" db="EMBL/GenBank/DDBJ databases">
        <title>Genomic Encyclopedia of Archaeal and Bacterial Type Strains, Phase II (KMG-II): from individual species to whole genera.</title>
        <authorList>
            <person name="Goeker M."/>
        </authorList>
    </citation>
    <scope>NUCLEOTIDE SEQUENCE [LARGE SCALE GENOMIC DNA]</scope>
    <source>
        <strain evidence="2 3">DSM 15099</strain>
    </source>
</reference>
<feature type="transmembrane region" description="Helical" evidence="1">
    <location>
        <begin position="41"/>
        <end position="61"/>
    </location>
</feature>